<accession>A0ABU2Y2C1</accession>
<dbReference type="EMBL" id="JAVRHV010000001">
    <property type="protein sequence ID" value="MDT0551789.1"/>
    <property type="molecule type" value="Genomic_DNA"/>
</dbReference>
<dbReference type="RefSeq" id="WP_311591591.1">
    <property type="nucleotide sequence ID" value="NZ_JAVRHV010000001.1"/>
</dbReference>
<organism evidence="8 9">
    <name type="scientific">Urechidicola vernalis</name>
    <dbReference type="NCBI Taxonomy" id="3075600"/>
    <lineage>
        <taxon>Bacteria</taxon>
        <taxon>Pseudomonadati</taxon>
        <taxon>Bacteroidota</taxon>
        <taxon>Flavobacteriia</taxon>
        <taxon>Flavobacteriales</taxon>
        <taxon>Flavobacteriaceae</taxon>
        <taxon>Urechidicola</taxon>
    </lineage>
</organism>
<evidence type="ECO:0000256" key="7">
    <source>
        <dbReference type="SAM" id="Phobius"/>
    </source>
</evidence>
<keyword evidence="4" id="KW-0808">Transferase</keyword>
<feature type="transmembrane region" description="Helical" evidence="7">
    <location>
        <begin position="12"/>
        <end position="35"/>
    </location>
</feature>
<dbReference type="Proteomes" id="UP001252186">
    <property type="component" value="Unassembled WGS sequence"/>
</dbReference>
<keyword evidence="5 7" id="KW-0472">Membrane</keyword>
<evidence type="ECO:0000313" key="8">
    <source>
        <dbReference type="EMBL" id="MDT0551789.1"/>
    </source>
</evidence>
<dbReference type="CDD" id="cd07984">
    <property type="entry name" value="LPLAT_LABLAT-like"/>
    <property type="match status" value="1"/>
</dbReference>
<name>A0ABU2Y2C1_9FLAO</name>
<dbReference type="PANTHER" id="PTHR30606">
    <property type="entry name" value="LIPID A BIOSYNTHESIS LAUROYL ACYLTRANSFERASE"/>
    <property type="match status" value="1"/>
</dbReference>
<dbReference type="InterPro" id="IPR004960">
    <property type="entry name" value="LipA_acyltrans"/>
</dbReference>
<comment type="subcellular location">
    <subcellularLocation>
        <location evidence="1">Cell inner membrane</location>
    </subcellularLocation>
</comment>
<evidence type="ECO:0000256" key="3">
    <source>
        <dbReference type="ARBA" id="ARBA00022519"/>
    </source>
</evidence>
<comment type="caution">
    <text evidence="8">The sequence shown here is derived from an EMBL/GenBank/DDBJ whole genome shotgun (WGS) entry which is preliminary data.</text>
</comment>
<dbReference type="PANTHER" id="PTHR30606:SF10">
    <property type="entry name" value="PHOSPHATIDYLINOSITOL MANNOSIDE ACYLTRANSFERASE"/>
    <property type="match status" value="1"/>
</dbReference>
<keyword evidence="3" id="KW-0997">Cell inner membrane</keyword>
<evidence type="ECO:0000256" key="5">
    <source>
        <dbReference type="ARBA" id="ARBA00023136"/>
    </source>
</evidence>
<keyword evidence="7" id="KW-1133">Transmembrane helix</keyword>
<keyword evidence="7" id="KW-0812">Transmembrane</keyword>
<evidence type="ECO:0000256" key="2">
    <source>
        <dbReference type="ARBA" id="ARBA00022475"/>
    </source>
</evidence>
<keyword evidence="2" id="KW-1003">Cell membrane</keyword>
<evidence type="ECO:0000313" key="9">
    <source>
        <dbReference type="Proteomes" id="UP001252186"/>
    </source>
</evidence>
<dbReference type="GO" id="GO:0016746">
    <property type="term" value="F:acyltransferase activity"/>
    <property type="evidence" value="ECO:0007669"/>
    <property type="project" value="UniProtKB-KW"/>
</dbReference>
<gene>
    <name evidence="8" type="ORF">RM519_00900</name>
</gene>
<protein>
    <submittedName>
        <fullName evidence="8">Lysophospholipid acyltransferase family protein</fullName>
    </submittedName>
</protein>
<keyword evidence="6 8" id="KW-0012">Acyltransferase</keyword>
<keyword evidence="9" id="KW-1185">Reference proteome</keyword>
<dbReference type="Pfam" id="PF03279">
    <property type="entry name" value="Lip_A_acyltrans"/>
    <property type="match status" value="1"/>
</dbReference>
<evidence type="ECO:0000256" key="6">
    <source>
        <dbReference type="ARBA" id="ARBA00023315"/>
    </source>
</evidence>
<proteinExistence type="predicted"/>
<reference evidence="8 9" key="1">
    <citation type="submission" date="2023-09" db="EMBL/GenBank/DDBJ databases">
        <authorList>
            <person name="Rey-Velasco X."/>
        </authorList>
    </citation>
    <scope>NUCLEOTIDE SEQUENCE [LARGE SCALE GENOMIC DNA]</scope>
    <source>
        <strain evidence="8 9">P050</strain>
    </source>
</reference>
<evidence type="ECO:0000256" key="4">
    <source>
        <dbReference type="ARBA" id="ARBA00022679"/>
    </source>
</evidence>
<sequence length="303" mass="36305">MQLLIYILVFPILWFLSILPFRLLYLISDFLYLILYYGIGYRKKVVYDNLKLALPNKSEKELLKIRRQFYVHFTDVFMEMIKSISISEKNVHERFVFEDVDVLRELGNKGRSIVLVGSHYANWEWMVSMNNLVDHEAYAVSTRIGNKYFDKMMLKYRTKYGGQFVTPRMARRTYEQNSKNGILALNALVSDQSPQLSKTHYWAPFLNVKVPVHVGAEQIAKKLDQSVVFYEVSKVRRGHYKCTFRVLAENPNEYPDYQITDMFLREVEKQVQKAPQYYFWTHKRFKHKDKFEEFLKQNLDYKF</sequence>
<evidence type="ECO:0000256" key="1">
    <source>
        <dbReference type="ARBA" id="ARBA00004533"/>
    </source>
</evidence>